<evidence type="ECO:0000256" key="1">
    <source>
        <dbReference type="SAM" id="Phobius"/>
    </source>
</evidence>
<feature type="transmembrane region" description="Helical" evidence="1">
    <location>
        <begin position="12"/>
        <end position="30"/>
    </location>
</feature>
<proteinExistence type="predicted"/>
<dbReference type="RefSeq" id="WP_343908841.1">
    <property type="nucleotide sequence ID" value="NZ_BAAAJE010000018.1"/>
</dbReference>
<protein>
    <submittedName>
        <fullName evidence="2">Uncharacterized protein</fullName>
    </submittedName>
</protein>
<comment type="caution">
    <text evidence="2">The sequence shown here is derived from an EMBL/GenBank/DDBJ whole genome shotgun (WGS) entry which is preliminary data.</text>
</comment>
<sequence>MFGPLPRLHRILVVVTALIVGMLAGIWLVHETAVPALAAAGVGWGLLAGLLLTYVLLHDFHHRPDPVRVRRR</sequence>
<accession>A0ABN1UKR9</accession>
<reference evidence="2 3" key="1">
    <citation type="journal article" date="2019" name="Int. J. Syst. Evol. Microbiol.">
        <title>The Global Catalogue of Microorganisms (GCM) 10K type strain sequencing project: providing services to taxonomists for standard genome sequencing and annotation.</title>
        <authorList>
            <consortium name="The Broad Institute Genomics Platform"/>
            <consortium name="The Broad Institute Genome Sequencing Center for Infectious Disease"/>
            <person name="Wu L."/>
            <person name="Ma J."/>
        </authorList>
    </citation>
    <scope>NUCLEOTIDE SEQUENCE [LARGE SCALE GENOMIC DNA]</scope>
    <source>
        <strain evidence="2 3">JCM 11813</strain>
    </source>
</reference>
<keyword evidence="1" id="KW-0472">Membrane</keyword>
<keyword evidence="1" id="KW-1133">Transmembrane helix</keyword>
<dbReference type="EMBL" id="BAAAJE010000018">
    <property type="protein sequence ID" value="GAA1153004.1"/>
    <property type="molecule type" value="Genomic_DNA"/>
</dbReference>
<dbReference type="Proteomes" id="UP001499979">
    <property type="component" value="Unassembled WGS sequence"/>
</dbReference>
<keyword evidence="1" id="KW-0812">Transmembrane</keyword>
<evidence type="ECO:0000313" key="2">
    <source>
        <dbReference type="EMBL" id="GAA1153004.1"/>
    </source>
</evidence>
<name>A0ABN1UKR9_9ACTN</name>
<feature type="transmembrane region" description="Helical" evidence="1">
    <location>
        <begin position="36"/>
        <end position="57"/>
    </location>
</feature>
<evidence type="ECO:0000313" key="3">
    <source>
        <dbReference type="Proteomes" id="UP001499979"/>
    </source>
</evidence>
<organism evidence="2 3">
    <name type="scientific">Nocardioides aquiterrae</name>
    <dbReference type="NCBI Taxonomy" id="203799"/>
    <lineage>
        <taxon>Bacteria</taxon>
        <taxon>Bacillati</taxon>
        <taxon>Actinomycetota</taxon>
        <taxon>Actinomycetes</taxon>
        <taxon>Propionibacteriales</taxon>
        <taxon>Nocardioidaceae</taxon>
        <taxon>Nocardioides</taxon>
    </lineage>
</organism>
<gene>
    <name evidence="2" type="ORF">GCM10009606_34350</name>
</gene>
<keyword evidence="3" id="KW-1185">Reference proteome</keyword>